<dbReference type="OrthoDB" id="3265734at2759"/>
<keyword evidence="2" id="KW-1133">Transmembrane helix</keyword>
<dbReference type="EMBL" id="ML179832">
    <property type="protein sequence ID" value="THU81181.1"/>
    <property type="molecule type" value="Genomic_DNA"/>
</dbReference>
<evidence type="ECO:0000313" key="4">
    <source>
        <dbReference type="Proteomes" id="UP000297245"/>
    </source>
</evidence>
<dbReference type="Proteomes" id="UP000297245">
    <property type="component" value="Unassembled WGS sequence"/>
</dbReference>
<dbReference type="Gene3D" id="2.60.120.260">
    <property type="entry name" value="Galactose-binding domain-like"/>
    <property type="match status" value="1"/>
</dbReference>
<accession>A0A4S8KZ43</accession>
<keyword evidence="2" id="KW-0472">Membrane</keyword>
<evidence type="ECO:0000256" key="2">
    <source>
        <dbReference type="SAM" id="Phobius"/>
    </source>
</evidence>
<feature type="compositionally biased region" description="Polar residues" evidence="1">
    <location>
        <begin position="283"/>
        <end position="293"/>
    </location>
</feature>
<feature type="compositionally biased region" description="Low complexity" evidence="1">
    <location>
        <begin position="181"/>
        <end position="197"/>
    </location>
</feature>
<feature type="transmembrane region" description="Helical" evidence="2">
    <location>
        <begin position="209"/>
        <end position="230"/>
    </location>
</feature>
<keyword evidence="4" id="KW-1185">Reference proteome</keyword>
<organism evidence="3 4">
    <name type="scientific">Dendrothele bispora (strain CBS 962.96)</name>
    <dbReference type="NCBI Taxonomy" id="1314807"/>
    <lineage>
        <taxon>Eukaryota</taxon>
        <taxon>Fungi</taxon>
        <taxon>Dikarya</taxon>
        <taxon>Basidiomycota</taxon>
        <taxon>Agaricomycotina</taxon>
        <taxon>Agaricomycetes</taxon>
        <taxon>Agaricomycetidae</taxon>
        <taxon>Agaricales</taxon>
        <taxon>Agaricales incertae sedis</taxon>
        <taxon>Dendrothele</taxon>
    </lineage>
</organism>
<gene>
    <name evidence="3" type="ORF">K435DRAFT_873610</name>
</gene>
<sequence length="293" mass="31509">MSNAWIRLDDTDSRIAYQGTWWIGGRQAEYNGTTHGLKDTSDSSASLRFNGIQVKVVATLDAGNSTNPNPIADIHLDGNLALRYAPNLSSSIQFQQSIFSSSILNEGDHMLSISSEIDTDDAIWLDYFEYLPSNPSISTQSPTTSSASTFPSATSTTSTIQNAPLDGTTSGDPPASTTQDDQSPASSNTSQSSTDASTSKKESLTAGSIVGIISGVVFLGVVLAGVFLLWKRNKKRVRRLKGYSYGDIQPYPIRSPVYLTSPNIYQPPSSALSSTRLTEHTSFDQPPSYSKSV</sequence>
<reference evidence="3 4" key="1">
    <citation type="journal article" date="2019" name="Nat. Ecol. Evol.">
        <title>Megaphylogeny resolves global patterns of mushroom evolution.</title>
        <authorList>
            <person name="Varga T."/>
            <person name="Krizsan K."/>
            <person name="Foldi C."/>
            <person name="Dima B."/>
            <person name="Sanchez-Garcia M."/>
            <person name="Sanchez-Ramirez S."/>
            <person name="Szollosi G.J."/>
            <person name="Szarkandi J.G."/>
            <person name="Papp V."/>
            <person name="Albert L."/>
            <person name="Andreopoulos W."/>
            <person name="Angelini C."/>
            <person name="Antonin V."/>
            <person name="Barry K.W."/>
            <person name="Bougher N.L."/>
            <person name="Buchanan P."/>
            <person name="Buyck B."/>
            <person name="Bense V."/>
            <person name="Catcheside P."/>
            <person name="Chovatia M."/>
            <person name="Cooper J."/>
            <person name="Damon W."/>
            <person name="Desjardin D."/>
            <person name="Finy P."/>
            <person name="Geml J."/>
            <person name="Haridas S."/>
            <person name="Hughes K."/>
            <person name="Justo A."/>
            <person name="Karasinski D."/>
            <person name="Kautmanova I."/>
            <person name="Kiss B."/>
            <person name="Kocsube S."/>
            <person name="Kotiranta H."/>
            <person name="LaButti K.M."/>
            <person name="Lechner B.E."/>
            <person name="Liimatainen K."/>
            <person name="Lipzen A."/>
            <person name="Lukacs Z."/>
            <person name="Mihaltcheva S."/>
            <person name="Morgado L.N."/>
            <person name="Niskanen T."/>
            <person name="Noordeloos M.E."/>
            <person name="Ohm R.A."/>
            <person name="Ortiz-Santana B."/>
            <person name="Ovrebo C."/>
            <person name="Racz N."/>
            <person name="Riley R."/>
            <person name="Savchenko A."/>
            <person name="Shiryaev A."/>
            <person name="Soop K."/>
            <person name="Spirin V."/>
            <person name="Szebenyi C."/>
            <person name="Tomsovsky M."/>
            <person name="Tulloss R.E."/>
            <person name="Uehling J."/>
            <person name="Grigoriev I.V."/>
            <person name="Vagvolgyi C."/>
            <person name="Papp T."/>
            <person name="Martin F.M."/>
            <person name="Miettinen O."/>
            <person name="Hibbett D.S."/>
            <person name="Nagy L.G."/>
        </authorList>
    </citation>
    <scope>NUCLEOTIDE SEQUENCE [LARGE SCALE GENOMIC DNA]</scope>
    <source>
        <strain evidence="3 4">CBS 962.96</strain>
    </source>
</reference>
<dbReference type="AlphaFoldDB" id="A0A4S8KZ43"/>
<feature type="region of interest" description="Disordered" evidence="1">
    <location>
        <begin position="269"/>
        <end position="293"/>
    </location>
</feature>
<evidence type="ECO:0000313" key="3">
    <source>
        <dbReference type="EMBL" id="THU81181.1"/>
    </source>
</evidence>
<name>A0A4S8KZ43_DENBC</name>
<protein>
    <submittedName>
        <fullName evidence="3">Uncharacterized protein</fullName>
    </submittedName>
</protein>
<evidence type="ECO:0000256" key="1">
    <source>
        <dbReference type="SAM" id="MobiDB-lite"/>
    </source>
</evidence>
<keyword evidence="2" id="KW-0812">Transmembrane</keyword>
<feature type="region of interest" description="Disordered" evidence="1">
    <location>
        <begin position="136"/>
        <end position="201"/>
    </location>
</feature>
<feature type="compositionally biased region" description="Polar residues" evidence="1">
    <location>
        <begin position="167"/>
        <end position="180"/>
    </location>
</feature>
<feature type="compositionally biased region" description="Low complexity" evidence="1">
    <location>
        <begin position="136"/>
        <end position="159"/>
    </location>
</feature>
<proteinExistence type="predicted"/>